<dbReference type="InterPro" id="IPR029062">
    <property type="entry name" value="Class_I_gatase-like"/>
</dbReference>
<dbReference type="Gene3D" id="1.10.10.60">
    <property type="entry name" value="Homeodomain-like"/>
    <property type="match status" value="1"/>
</dbReference>
<dbReference type="SMART" id="SM00342">
    <property type="entry name" value="HTH_ARAC"/>
    <property type="match status" value="1"/>
</dbReference>
<gene>
    <name evidence="5" type="ORF">OUO13_19155</name>
</gene>
<reference evidence="5" key="1">
    <citation type="submission" date="2022-11" db="EMBL/GenBank/DDBJ databases">
        <title>Parathalassolutuus dongxingensis gen. nov., sp. nov., a novel member of family Oceanospirillaceae isolated from a coastal shrimp pond in Guangxi, China.</title>
        <authorList>
            <person name="Chen H."/>
        </authorList>
    </citation>
    <scope>NUCLEOTIDE SEQUENCE</scope>
    <source>
        <strain evidence="5">G-43</strain>
    </source>
</reference>
<evidence type="ECO:0000256" key="3">
    <source>
        <dbReference type="ARBA" id="ARBA00023163"/>
    </source>
</evidence>
<evidence type="ECO:0000313" key="6">
    <source>
        <dbReference type="Proteomes" id="UP001150830"/>
    </source>
</evidence>
<name>A0A9X3ER05_9GAMM</name>
<evidence type="ECO:0000313" key="5">
    <source>
        <dbReference type="EMBL" id="MCY0967303.1"/>
    </source>
</evidence>
<evidence type="ECO:0000259" key="4">
    <source>
        <dbReference type="PROSITE" id="PS01124"/>
    </source>
</evidence>
<protein>
    <submittedName>
        <fullName evidence="5">GlxA family transcriptional regulator</fullName>
    </submittedName>
</protein>
<sequence>MMTRPPVQSLSPESICFPVPGSQPSAPLQLRQKAVFVLLENFSMLSFTGAADVLVTANLLRSSAIFDVETCSLHAGKVRSDLGVDVAVDTTLARLDLNNIGLLIICGGLRAQLKSNAALTSLIKKCHANSVRIGGLWNGSYFLADAGLLQGLECTIHPDSRGLFKERFPGVSLSARTYLIHDRVFTCASPDSAIHAMLDTLEGMHSRQLKRQVNEILLANLDQPGTLPLAHKLEKLPDSLIEVITLMENNIEEVLGLAEISAYTGMSRRQIERLFNRYLDISPAKYYLGLRLERARQLVLKTRYTMSEISVATGFACTTHFSRSFKTYFDVSPSYLRWQWRDSDNLAQ</sequence>
<dbReference type="PROSITE" id="PS01124">
    <property type="entry name" value="HTH_ARAC_FAMILY_2"/>
    <property type="match status" value="1"/>
</dbReference>
<dbReference type="InterPro" id="IPR052158">
    <property type="entry name" value="INH-QAR"/>
</dbReference>
<dbReference type="InterPro" id="IPR002818">
    <property type="entry name" value="DJ-1/PfpI"/>
</dbReference>
<evidence type="ECO:0000256" key="1">
    <source>
        <dbReference type="ARBA" id="ARBA00023015"/>
    </source>
</evidence>
<dbReference type="PROSITE" id="PS00041">
    <property type="entry name" value="HTH_ARAC_FAMILY_1"/>
    <property type="match status" value="1"/>
</dbReference>
<dbReference type="SUPFAM" id="SSF46689">
    <property type="entry name" value="Homeodomain-like"/>
    <property type="match status" value="2"/>
</dbReference>
<keyword evidence="1" id="KW-0805">Transcription regulation</keyword>
<dbReference type="RefSeq" id="WP_283175505.1">
    <property type="nucleotide sequence ID" value="NZ_JAPNOA010000059.1"/>
</dbReference>
<comment type="caution">
    <text evidence="5">The sequence shown here is derived from an EMBL/GenBank/DDBJ whole genome shotgun (WGS) entry which is preliminary data.</text>
</comment>
<dbReference type="AlphaFoldDB" id="A0A9X3ER05"/>
<dbReference type="Proteomes" id="UP001150830">
    <property type="component" value="Unassembled WGS sequence"/>
</dbReference>
<dbReference type="InterPro" id="IPR018060">
    <property type="entry name" value="HTH_AraC"/>
</dbReference>
<dbReference type="EMBL" id="JAPNOA010000059">
    <property type="protein sequence ID" value="MCY0967303.1"/>
    <property type="molecule type" value="Genomic_DNA"/>
</dbReference>
<keyword evidence="3" id="KW-0804">Transcription</keyword>
<dbReference type="InterPro" id="IPR009057">
    <property type="entry name" value="Homeodomain-like_sf"/>
</dbReference>
<dbReference type="Gene3D" id="3.40.50.880">
    <property type="match status" value="1"/>
</dbReference>
<proteinExistence type="predicted"/>
<keyword evidence="6" id="KW-1185">Reference proteome</keyword>
<dbReference type="CDD" id="cd03136">
    <property type="entry name" value="GATase1_AraC_ArgR_like"/>
    <property type="match status" value="1"/>
</dbReference>
<dbReference type="SUPFAM" id="SSF52317">
    <property type="entry name" value="Class I glutamine amidotransferase-like"/>
    <property type="match status" value="1"/>
</dbReference>
<dbReference type="Pfam" id="PF01965">
    <property type="entry name" value="DJ-1_PfpI"/>
    <property type="match status" value="1"/>
</dbReference>
<dbReference type="Pfam" id="PF12833">
    <property type="entry name" value="HTH_18"/>
    <property type="match status" value="1"/>
</dbReference>
<feature type="domain" description="HTH araC/xylS-type" evidence="4">
    <location>
        <begin position="241"/>
        <end position="339"/>
    </location>
</feature>
<accession>A0A9X3ER05</accession>
<evidence type="ECO:0000256" key="2">
    <source>
        <dbReference type="ARBA" id="ARBA00023125"/>
    </source>
</evidence>
<dbReference type="InterPro" id="IPR018062">
    <property type="entry name" value="HTH_AraC-typ_CS"/>
</dbReference>
<dbReference type="PANTHER" id="PTHR43130:SF3">
    <property type="entry name" value="HTH-TYPE TRANSCRIPTIONAL REGULATOR RV1931C"/>
    <property type="match status" value="1"/>
</dbReference>
<organism evidence="5 6">
    <name type="scientific">Parathalassolituus penaei</name>
    <dbReference type="NCBI Taxonomy" id="2997323"/>
    <lineage>
        <taxon>Bacteria</taxon>
        <taxon>Pseudomonadati</taxon>
        <taxon>Pseudomonadota</taxon>
        <taxon>Gammaproteobacteria</taxon>
        <taxon>Oceanospirillales</taxon>
        <taxon>Oceanospirillaceae</taxon>
        <taxon>Parathalassolituus</taxon>
    </lineage>
</organism>
<dbReference type="GO" id="GO:0003700">
    <property type="term" value="F:DNA-binding transcription factor activity"/>
    <property type="evidence" value="ECO:0007669"/>
    <property type="project" value="InterPro"/>
</dbReference>
<dbReference type="GO" id="GO:0043565">
    <property type="term" value="F:sequence-specific DNA binding"/>
    <property type="evidence" value="ECO:0007669"/>
    <property type="project" value="InterPro"/>
</dbReference>
<keyword evidence="2" id="KW-0238">DNA-binding</keyword>
<dbReference type="PANTHER" id="PTHR43130">
    <property type="entry name" value="ARAC-FAMILY TRANSCRIPTIONAL REGULATOR"/>
    <property type="match status" value="1"/>
</dbReference>